<dbReference type="InterPro" id="IPR057369">
    <property type="entry name" value="VG15"/>
</dbReference>
<evidence type="ECO:0000313" key="2">
    <source>
        <dbReference type="EMBL" id="BDC91389.1"/>
    </source>
</evidence>
<dbReference type="Proteomes" id="UP001431186">
    <property type="component" value="Chromosome"/>
</dbReference>
<dbReference type="KEGG" id="lcal:ATTO_12610"/>
<evidence type="ECO:0000313" key="3">
    <source>
        <dbReference type="Proteomes" id="UP001431186"/>
    </source>
</evidence>
<evidence type="ECO:0000256" key="1">
    <source>
        <dbReference type="SAM" id="MobiDB-lite"/>
    </source>
</evidence>
<dbReference type="AlphaFoldDB" id="A0AAU9D4N6"/>
<organism evidence="2 3">
    <name type="scientific">Leptogranulimonas caecicola</name>
    <dbReference type="NCBI Taxonomy" id="2894156"/>
    <lineage>
        <taxon>Bacteria</taxon>
        <taxon>Bacillati</taxon>
        <taxon>Actinomycetota</taxon>
        <taxon>Coriobacteriia</taxon>
        <taxon>Coriobacteriales</taxon>
        <taxon>Kribbibacteriaceae</taxon>
        <taxon>Leptogranulimonas</taxon>
    </lineage>
</organism>
<dbReference type="Pfam" id="PF25310">
    <property type="entry name" value="VG15"/>
    <property type="match status" value="1"/>
</dbReference>
<feature type="region of interest" description="Disordered" evidence="1">
    <location>
        <begin position="241"/>
        <end position="260"/>
    </location>
</feature>
<sequence length="398" mass="43980">MRMSRQSLLAYDRLVGAAGERAATAYERLLSLWLSNNPQATENEIIDAAAYFACTTLNTYGEAAATAADELCRQLAAQDKISGTTHTDYAPDRKEIGKILGSQKSREPLTQGDRSKFVALSSDRVKDECHRAANKQMLKSAKALGCKRYARVPVGDSKTCEFCVSIAANGFHGLTEEGAKKLTRLHDNCRCKVIPGFGRSPSVEDYDPEEYKEAYELRQRLEQEGYSVSQIQRAMAGEPVESLGAPNSGKGGRQKLHTLDDPARDYYGSAESSNPKELAALKESLISRGFELIDKTESAHGKDAIGYGPNPNAGRPGQLHYIQGMSYSAWLHEADHAAYDENLGFPGLSHYLKDQALWANMERHAYTIEVDRAKAQGNHELVARLETLMREELNKHYG</sequence>
<name>A0AAU9D4N6_9ACTN</name>
<proteinExistence type="predicted"/>
<protein>
    <submittedName>
        <fullName evidence="2">Uncharacterized protein</fullName>
    </submittedName>
</protein>
<dbReference type="RefSeq" id="WP_265591399.1">
    <property type="nucleotide sequence ID" value="NZ_AP025285.1"/>
</dbReference>
<accession>A0AAU9D4N6</accession>
<keyword evidence="3" id="KW-1185">Reference proteome</keyword>
<gene>
    <name evidence="2" type="ORF">ATTO_12610</name>
</gene>
<reference evidence="2" key="1">
    <citation type="submission" date="2021-11" db="EMBL/GenBank/DDBJ databases">
        <title>Complete genome sequence of Atopobiaceae bacterium TOC12.</title>
        <authorList>
            <person name="Morinaga K."/>
            <person name="Kusada H."/>
            <person name="Tamaki H."/>
        </authorList>
    </citation>
    <scope>NUCLEOTIDE SEQUENCE</scope>
    <source>
        <strain evidence="2">TOC12</strain>
    </source>
</reference>
<dbReference type="EMBL" id="AP025285">
    <property type="protein sequence ID" value="BDC91389.1"/>
    <property type="molecule type" value="Genomic_DNA"/>
</dbReference>